<dbReference type="InterPro" id="IPR020476">
    <property type="entry name" value="Nudix_hydrolase"/>
</dbReference>
<dbReference type="CDD" id="cd03673">
    <property type="entry name" value="NUDIX_Ap6A_hydrolase"/>
    <property type="match status" value="1"/>
</dbReference>
<dbReference type="Gene3D" id="3.90.79.10">
    <property type="entry name" value="Nucleoside Triphosphate Pyrophosphohydrolase"/>
    <property type="match status" value="1"/>
</dbReference>
<dbReference type="PROSITE" id="PS00893">
    <property type="entry name" value="NUDIX_BOX"/>
    <property type="match status" value="1"/>
</dbReference>
<dbReference type="InterPro" id="IPR020084">
    <property type="entry name" value="NUDIX_hydrolase_CS"/>
</dbReference>
<name>A0A6J6C8K4_9ZZZZ</name>
<keyword evidence="1" id="KW-0378">Hydrolase</keyword>
<accession>A0A6J6C8K4</accession>
<feature type="domain" description="Nudix hydrolase" evidence="3">
    <location>
        <begin position="72"/>
        <end position="205"/>
    </location>
</feature>
<dbReference type="EMBL" id="CAEZSV010000022">
    <property type="protein sequence ID" value="CAB4547484.1"/>
    <property type="molecule type" value="Genomic_DNA"/>
</dbReference>
<proteinExistence type="predicted"/>
<dbReference type="GO" id="GO:0016787">
    <property type="term" value="F:hydrolase activity"/>
    <property type="evidence" value="ECO:0007669"/>
    <property type="project" value="UniProtKB-KW"/>
</dbReference>
<dbReference type="Pfam" id="PF00293">
    <property type="entry name" value="NUDIX"/>
    <property type="match status" value="1"/>
</dbReference>
<evidence type="ECO:0000256" key="2">
    <source>
        <dbReference type="SAM" id="MobiDB-lite"/>
    </source>
</evidence>
<protein>
    <submittedName>
        <fullName evidence="4">Unannotated protein</fullName>
    </submittedName>
</protein>
<evidence type="ECO:0000259" key="3">
    <source>
        <dbReference type="PROSITE" id="PS51462"/>
    </source>
</evidence>
<gene>
    <name evidence="4" type="ORF">UFOPK1506_00215</name>
</gene>
<organism evidence="4">
    <name type="scientific">freshwater metagenome</name>
    <dbReference type="NCBI Taxonomy" id="449393"/>
    <lineage>
        <taxon>unclassified sequences</taxon>
        <taxon>metagenomes</taxon>
        <taxon>ecological metagenomes</taxon>
    </lineage>
</organism>
<dbReference type="PANTHER" id="PTHR43736:SF1">
    <property type="entry name" value="DIHYDRONEOPTERIN TRIPHOSPHATE DIPHOSPHATASE"/>
    <property type="match status" value="1"/>
</dbReference>
<dbReference type="InterPro" id="IPR000086">
    <property type="entry name" value="NUDIX_hydrolase_dom"/>
</dbReference>
<dbReference type="PROSITE" id="PS51462">
    <property type="entry name" value="NUDIX"/>
    <property type="match status" value="1"/>
</dbReference>
<feature type="compositionally biased region" description="Basic residues" evidence="2">
    <location>
        <begin position="33"/>
        <end position="44"/>
    </location>
</feature>
<sequence>MSRTSGEGGLEPVFIAPTASPSSPNPSVIAAARKPRSKRPRAGKKSGPNRPGAKANPPKKRVNKNSNPGKRVEEVSAGGLVVDKSGEQGLLIGRIDKRGRMLWSLPKGHIEAGESPEDAALREVLEETGIKSSITRSLGVIDFWFMAEGKRIHKTVHHFLFTELSGTLEPQVTEVDAVQWFPLDDIAKTLAYPDERKLIQRSGDLRA</sequence>
<evidence type="ECO:0000256" key="1">
    <source>
        <dbReference type="ARBA" id="ARBA00022801"/>
    </source>
</evidence>
<feature type="region of interest" description="Disordered" evidence="2">
    <location>
        <begin position="1"/>
        <end position="78"/>
    </location>
</feature>
<dbReference type="SUPFAM" id="SSF55811">
    <property type="entry name" value="Nudix"/>
    <property type="match status" value="1"/>
</dbReference>
<reference evidence="4" key="1">
    <citation type="submission" date="2020-05" db="EMBL/GenBank/DDBJ databases">
        <authorList>
            <person name="Chiriac C."/>
            <person name="Salcher M."/>
            <person name="Ghai R."/>
            <person name="Kavagutti S V."/>
        </authorList>
    </citation>
    <scope>NUCLEOTIDE SEQUENCE</scope>
</reference>
<evidence type="ECO:0000313" key="4">
    <source>
        <dbReference type="EMBL" id="CAB4547484.1"/>
    </source>
</evidence>
<dbReference type="PANTHER" id="PTHR43736">
    <property type="entry name" value="ADP-RIBOSE PYROPHOSPHATASE"/>
    <property type="match status" value="1"/>
</dbReference>
<feature type="compositionally biased region" description="Low complexity" evidence="2">
    <location>
        <begin position="16"/>
        <end position="32"/>
    </location>
</feature>
<dbReference type="AlphaFoldDB" id="A0A6J6C8K4"/>
<dbReference type="InterPro" id="IPR015797">
    <property type="entry name" value="NUDIX_hydrolase-like_dom_sf"/>
</dbReference>
<dbReference type="PRINTS" id="PR00502">
    <property type="entry name" value="NUDIXFAMILY"/>
</dbReference>